<evidence type="ECO:0000256" key="2">
    <source>
        <dbReference type="ARBA" id="ARBA00022600"/>
    </source>
</evidence>
<dbReference type="Pfam" id="PF24894">
    <property type="entry name" value="Hexapep_GlmU"/>
    <property type="match status" value="1"/>
</dbReference>
<evidence type="ECO:0000313" key="12">
    <source>
        <dbReference type="EMBL" id="MFD1672439.1"/>
    </source>
</evidence>
<feature type="domain" description="Nucleotidyl transferase" evidence="10">
    <location>
        <begin position="7"/>
        <end position="259"/>
    </location>
</feature>
<dbReference type="InterPro" id="IPR023049">
    <property type="entry name" value="GlgC_bac"/>
</dbReference>
<feature type="site" description="Could play a key role in the communication between the regulatory and the substrate sites" evidence="9">
    <location>
        <position position="98"/>
    </location>
</feature>
<dbReference type="PROSITE" id="PS00809">
    <property type="entry name" value="ADP_GLC_PYROPHOSPH_2"/>
    <property type="match status" value="1"/>
</dbReference>
<feature type="binding site" evidence="9">
    <location>
        <position position="190"/>
    </location>
    <ligand>
        <name>alpha-D-glucose 1-phosphate</name>
        <dbReference type="ChEBI" id="CHEBI:58601"/>
    </ligand>
</feature>
<dbReference type="RefSeq" id="WP_125712155.1">
    <property type="nucleotide sequence ID" value="NZ_JBHTOP010000026.1"/>
</dbReference>
<evidence type="ECO:0000256" key="9">
    <source>
        <dbReference type="HAMAP-Rule" id="MF_00624"/>
    </source>
</evidence>
<dbReference type="InterPro" id="IPR005836">
    <property type="entry name" value="ADP_Glu_pyroP_CS"/>
</dbReference>
<protein>
    <recommendedName>
        <fullName evidence="9">Glucose-1-phosphate adenylyltransferase</fullName>
        <ecNumber evidence="9">2.7.7.27</ecNumber>
    </recommendedName>
    <alternativeName>
        <fullName evidence="9">ADP-glucose pyrophosphorylase</fullName>
        <shortName evidence="9">ADPGlc PPase</shortName>
    </alternativeName>
    <alternativeName>
        <fullName evidence="9">ADP-glucose synthase</fullName>
    </alternativeName>
</protein>
<comment type="subunit">
    <text evidence="9">Homotetramer.</text>
</comment>
<feature type="binding site" evidence="9">
    <location>
        <begin position="179"/>
        <end position="180"/>
    </location>
    <ligand>
        <name>alpha-D-glucose 1-phosphate</name>
        <dbReference type="ChEBI" id="CHEBI:58601"/>
    </ligand>
</feature>
<evidence type="ECO:0000256" key="3">
    <source>
        <dbReference type="ARBA" id="ARBA00022679"/>
    </source>
</evidence>
<sequence>MSTEMLAMILAGGQGSRLGKLTKSTAKPAVPFGGRYRIIDFALSNCFNSGVNTVGVVTQYQPLELNAHIQNGASWGLNEKNAGVTVLQPFASREGEKWFEGTAHAIYQNIAYIDLYAPKYILVLSGDHIYKMDYEAMFNYHKAKNAALTVGVLPVSMEESTRFGIMNTDETERIIEFEEKPAHPKSNLASMGIYIFNWPTLKKYLMDSYSTDGNLEDFGKDVIPAYLSHNEATYAYAFHGYWKDVGTIQSLWQANMEFLEPNNELDIANRDWRIYSRNDALPPMYVTRSARVNNSMVVDGCYVAGDIEHSILSQNVRVGEGTVIRDAMIMPNAVIGKDVVIDHAIIGERAIIGDGASVIGKPDDIAVVGYQEVLGKAVEKR</sequence>
<dbReference type="EC" id="2.7.7.27" evidence="9"/>
<dbReference type="SUPFAM" id="SSF51161">
    <property type="entry name" value="Trimeric LpxA-like enzymes"/>
    <property type="match status" value="1"/>
</dbReference>
<evidence type="ECO:0000256" key="1">
    <source>
        <dbReference type="ARBA" id="ARBA00010443"/>
    </source>
</evidence>
<dbReference type="HAMAP" id="MF_00624">
    <property type="entry name" value="GlgC"/>
    <property type="match status" value="1"/>
</dbReference>
<dbReference type="Gene3D" id="3.90.550.10">
    <property type="entry name" value="Spore Coat Polysaccharide Biosynthesis Protein SpsA, Chain A"/>
    <property type="match status" value="1"/>
</dbReference>
<dbReference type="PROSITE" id="PS00808">
    <property type="entry name" value="ADP_GLC_PYROPHOSPH_1"/>
    <property type="match status" value="1"/>
</dbReference>
<evidence type="ECO:0000256" key="8">
    <source>
        <dbReference type="ARBA" id="ARBA00023277"/>
    </source>
</evidence>
<reference evidence="13" key="1">
    <citation type="journal article" date="2019" name="Int. J. Syst. Evol. Microbiol.">
        <title>The Global Catalogue of Microorganisms (GCM) 10K type strain sequencing project: providing services to taxonomists for standard genome sequencing and annotation.</title>
        <authorList>
            <consortium name="The Broad Institute Genomics Platform"/>
            <consortium name="The Broad Institute Genome Sequencing Center for Infectious Disease"/>
            <person name="Wu L."/>
            <person name="Ma J."/>
        </authorList>
    </citation>
    <scope>NUCLEOTIDE SEQUENCE [LARGE SCALE GENOMIC DNA]</scope>
    <source>
        <strain evidence="13">CCM 8896</strain>
    </source>
</reference>
<dbReference type="NCBIfam" id="TIGR02091">
    <property type="entry name" value="glgC"/>
    <property type="match status" value="1"/>
</dbReference>
<dbReference type="SUPFAM" id="SSF53448">
    <property type="entry name" value="Nucleotide-diphospho-sugar transferases"/>
    <property type="match status" value="1"/>
</dbReference>
<dbReference type="Gene3D" id="2.160.10.10">
    <property type="entry name" value="Hexapeptide repeat proteins"/>
    <property type="match status" value="1"/>
</dbReference>
<dbReference type="InterPro" id="IPR011004">
    <property type="entry name" value="Trimer_LpxA-like_sf"/>
</dbReference>
<keyword evidence="13" id="KW-1185">Reference proteome</keyword>
<dbReference type="Proteomes" id="UP001597267">
    <property type="component" value="Unassembled WGS sequence"/>
</dbReference>
<dbReference type="InterPro" id="IPR005835">
    <property type="entry name" value="NTP_transferase_dom"/>
</dbReference>
<dbReference type="InterPro" id="IPR056818">
    <property type="entry name" value="GlmU/GlgC-like_hexapep"/>
</dbReference>
<dbReference type="InterPro" id="IPR011831">
    <property type="entry name" value="ADP-Glc_PPase"/>
</dbReference>
<evidence type="ECO:0000256" key="4">
    <source>
        <dbReference type="ARBA" id="ARBA00022695"/>
    </source>
</evidence>
<dbReference type="PANTHER" id="PTHR43523:SF2">
    <property type="entry name" value="GLUCOSE-1-PHOSPHATE ADENYLYLTRANSFERASE"/>
    <property type="match status" value="1"/>
</dbReference>
<name>A0ABW4J8T7_9LACO</name>
<keyword evidence="2 9" id="KW-0321">Glycogen metabolism</keyword>
<feature type="site" description="Could play a key role in the communication between the regulatory and the substrate sites" evidence="9">
    <location>
        <position position="59"/>
    </location>
</feature>
<keyword evidence="6 9" id="KW-0067">ATP-binding</keyword>
<keyword evidence="3 9" id="KW-0808">Transferase</keyword>
<dbReference type="InterPro" id="IPR029044">
    <property type="entry name" value="Nucleotide-diphossugar_trans"/>
</dbReference>
<dbReference type="PROSITE" id="PS00810">
    <property type="entry name" value="ADP_GLC_PYROPHOSPH_3"/>
    <property type="match status" value="1"/>
</dbReference>
<evidence type="ECO:0000313" key="13">
    <source>
        <dbReference type="Proteomes" id="UP001597267"/>
    </source>
</evidence>
<dbReference type="GO" id="GO:0008878">
    <property type="term" value="F:glucose-1-phosphate adenylyltransferase activity"/>
    <property type="evidence" value="ECO:0007669"/>
    <property type="project" value="UniProtKB-EC"/>
</dbReference>
<feature type="binding site" evidence="9">
    <location>
        <position position="164"/>
    </location>
    <ligand>
        <name>alpha-D-glucose 1-phosphate</name>
        <dbReference type="ChEBI" id="CHEBI:58601"/>
    </ligand>
</feature>
<comment type="catalytic activity">
    <reaction evidence="9">
        <text>alpha-D-glucose 1-phosphate + ATP + H(+) = ADP-alpha-D-glucose + diphosphate</text>
        <dbReference type="Rhea" id="RHEA:12120"/>
        <dbReference type="ChEBI" id="CHEBI:15378"/>
        <dbReference type="ChEBI" id="CHEBI:30616"/>
        <dbReference type="ChEBI" id="CHEBI:33019"/>
        <dbReference type="ChEBI" id="CHEBI:57498"/>
        <dbReference type="ChEBI" id="CHEBI:58601"/>
        <dbReference type="EC" id="2.7.7.27"/>
    </reaction>
</comment>
<organism evidence="12 13">
    <name type="scientific">Agrilactobacillus yilanensis</name>
    <dbReference type="NCBI Taxonomy" id="2485997"/>
    <lineage>
        <taxon>Bacteria</taxon>
        <taxon>Bacillati</taxon>
        <taxon>Bacillota</taxon>
        <taxon>Bacilli</taxon>
        <taxon>Lactobacillales</taxon>
        <taxon>Lactobacillaceae</taxon>
        <taxon>Agrilactobacillus</taxon>
    </lineage>
</organism>
<dbReference type="CDD" id="cd02508">
    <property type="entry name" value="ADP_Glucose_PP"/>
    <property type="match status" value="1"/>
</dbReference>
<accession>A0ABW4J8T7</accession>
<keyword evidence="7 9" id="KW-0320">Glycogen biosynthesis</keyword>
<dbReference type="EMBL" id="JBHTOP010000026">
    <property type="protein sequence ID" value="MFD1672439.1"/>
    <property type="molecule type" value="Genomic_DNA"/>
</dbReference>
<dbReference type="NCBIfam" id="NF003670">
    <property type="entry name" value="PRK05293.1"/>
    <property type="match status" value="1"/>
</dbReference>
<comment type="pathway">
    <text evidence="9">Glycan biosynthesis; glycogen biosynthesis.</text>
</comment>
<keyword evidence="5 9" id="KW-0547">Nucleotide-binding</keyword>
<gene>
    <name evidence="9" type="primary">glgC</name>
    <name evidence="12" type="ORF">ACFQ5M_10040</name>
</gene>
<evidence type="ECO:0000256" key="7">
    <source>
        <dbReference type="ARBA" id="ARBA00023056"/>
    </source>
</evidence>
<dbReference type="CDD" id="cd04651">
    <property type="entry name" value="LbH_G1P_AT_C"/>
    <property type="match status" value="1"/>
</dbReference>
<evidence type="ECO:0000256" key="5">
    <source>
        <dbReference type="ARBA" id="ARBA00022741"/>
    </source>
</evidence>
<evidence type="ECO:0000259" key="11">
    <source>
        <dbReference type="Pfam" id="PF24894"/>
    </source>
</evidence>
<proteinExistence type="inferred from homology"/>
<comment type="similarity">
    <text evidence="1 9">Belongs to the bacterial/plant glucose-1-phosphate adenylyltransferase family.</text>
</comment>
<dbReference type="Pfam" id="PF00483">
    <property type="entry name" value="NTP_transferase"/>
    <property type="match status" value="1"/>
</dbReference>
<feature type="domain" description="Glucose-1-phosphate adenylyltransferase/Bifunctional protein GlmU-like C-terminal hexapeptide" evidence="11">
    <location>
        <begin position="288"/>
        <end position="358"/>
    </location>
</feature>
<keyword evidence="8 9" id="KW-0119">Carbohydrate metabolism</keyword>
<keyword evidence="4 9" id="KW-0548">Nucleotidyltransferase</keyword>
<comment type="caution">
    <text evidence="9">Lacks conserved residue(s) required for the propagation of feature annotation.</text>
</comment>
<comment type="function">
    <text evidence="9">Involved in the biosynthesis of ADP-glucose, a building block required for the elongation reactions to produce glycogen. Catalyzes the reaction between ATP and alpha-D-glucose 1-phosphate (G1P) to produce pyrophosphate and ADP-Glc.</text>
</comment>
<evidence type="ECO:0000256" key="6">
    <source>
        <dbReference type="ARBA" id="ARBA00022840"/>
    </source>
</evidence>
<evidence type="ECO:0000259" key="10">
    <source>
        <dbReference type="Pfam" id="PF00483"/>
    </source>
</evidence>
<comment type="caution">
    <text evidence="12">The sequence shown here is derived from an EMBL/GenBank/DDBJ whole genome shotgun (WGS) entry which is preliminary data.</text>
</comment>
<dbReference type="PANTHER" id="PTHR43523">
    <property type="entry name" value="GLUCOSE-1-PHOSPHATE ADENYLYLTRANSFERASE-RELATED"/>
    <property type="match status" value="1"/>
</dbReference>